<feature type="region of interest" description="Disordered" evidence="1">
    <location>
        <begin position="1"/>
        <end position="21"/>
    </location>
</feature>
<organism evidence="2 3">
    <name type="scientific">Dendryphion nanum</name>
    <dbReference type="NCBI Taxonomy" id="256645"/>
    <lineage>
        <taxon>Eukaryota</taxon>
        <taxon>Fungi</taxon>
        <taxon>Dikarya</taxon>
        <taxon>Ascomycota</taxon>
        <taxon>Pezizomycotina</taxon>
        <taxon>Dothideomycetes</taxon>
        <taxon>Pleosporomycetidae</taxon>
        <taxon>Pleosporales</taxon>
        <taxon>Torulaceae</taxon>
        <taxon>Dendryphion</taxon>
    </lineage>
</organism>
<feature type="compositionally biased region" description="Basic and acidic residues" evidence="1">
    <location>
        <begin position="128"/>
        <end position="152"/>
    </location>
</feature>
<accession>A0A9P9DP71</accession>
<evidence type="ECO:0000313" key="2">
    <source>
        <dbReference type="EMBL" id="KAH7122532.1"/>
    </source>
</evidence>
<evidence type="ECO:0000256" key="1">
    <source>
        <dbReference type="SAM" id="MobiDB-lite"/>
    </source>
</evidence>
<comment type="caution">
    <text evidence="2">The sequence shown here is derived from an EMBL/GenBank/DDBJ whole genome shotgun (WGS) entry which is preliminary data.</text>
</comment>
<reference evidence="2" key="1">
    <citation type="journal article" date="2021" name="Nat. Commun.">
        <title>Genetic determinants of endophytism in the Arabidopsis root mycobiome.</title>
        <authorList>
            <person name="Mesny F."/>
            <person name="Miyauchi S."/>
            <person name="Thiergart T."/>
            <person name="Pickel B."/>
            <person name="Atanasova L."/>
            <person name="Karlsson M."/>
            <person name="Huettel B."/>
            <person name="Barry K.W."/>
            <person name="Haridas S."/>
            <person name="Chen C."/>
            <person name="Bauer D."/>
            <person name="Andreopoulos W."/>
            <person name="Pangilinan J."/>
            <person name="LaButti K."/>
            <person name="Riley R."/>
            <person name="Lipzen A."/>
            <person name="Clum A."/>
            <person name="Drula E."/>
            <person name="Henrissat B."/>
            <person name="Kohler A."/>
            <person name="Grigoriev I.V."/>
            <person name="Martin F.M."/>
            <person name="Hacquard S."/>
        </authorList>
    </citation>
    <scope>NUCLEOTIDE SEQUENCE</scope>
    <source>
        <strain evidence="2">MPI-CAGE-CH-0243</strain>
    </source>
</reference>
<dbReference type="Proteomes" id="UP000700596">
    <property type="component" value="Unassembled WGS sequence"/>
</dbReference>
<dbReference type="AlphaFoldDB" id="A0A9P9DP71"/>
<protein>
    <submittedName>
        <fullName evidence="2">Uncharacterized protein</fullName>
    </submittedName>
</protein>
<feature type="region of interest" description="Disordered" evidence="1">
    <location>
        <begin position="87"/>
        <end position="158"/>
    </location>
</feature>
<dbReference type="EMBL" id="JAGMWT010000009">
    <property type="protein sequence ID" value="KAH7122532.1"/>
    <property type="molecule type" value="Genomic_DNA"/>
</dbReference>
<sequence length="158" mass="17460">MPPKKATADSAANGENNGDGAFRWTAENERKLLMLTMGRTLSADDYEKILEQFPGTNLNGIKIRTSRLRCERVNIFAELGWDLPEGGKAVKRSTGVKGDTKITPKKKRAAKDEDETPTKPRVTKKAKVKTETQVARDDDLDEGGKEEAVKEEAVDEVV</sequence>
<proteinExistence type="predicted"/>
<gene>
    <name evidence="2" type="ORF">B0J11DRAFT_569329</name>
</gene>
<name>A0A9P9DP71_9PLEO</name>
<keyword evidence="3" id="KW-1185">Reference proteome</keyword>
<dbReference type="OrthoDB" id="3889136at2759"/>
<evidence type="ECO:0000313" key="3">
    <source>
        <dbReference type="Proteomes" id="UP000700596"/>
    </source>
</evidence>